<name>A0A6I9VIA2_BACDO</name>
<dbReference type="GO" id="GO:0010629">
    <property type="term" value="P:negative regulation of gene expression"/>
    <property type="evidence" value="ECO:0007669"/>
    <property type="project" value="UniProtKB-ARBA"/>
</dbReference>
<dbReference type="KEGG" id="bdr:105233039"/>
<comment type="similarity">
    <text evidence="2">Belongs to the REXO1/REXO3 family.</text>
</comment>
<dbReference type="PANTHER" id="PTHR12801">
    <property type="entry name" value="RNA EXONUCLEASE REXO1 / RECO3 FAMILY MEMBER-RELATED"/>
    <property type="match status" value="1"/>
</dbReference>
<dbReference type="GO" id="GO:0003676">
    <property type="term" value="F:nucleic acid binding"/>
    <property type="evidence" value="ECO:0007669"/>
    <property type="project" value="InterPro"/>
</dbReference>
<evidence type="ECO:0000256" key="5">
    <source>
        <dbReference type="ARBA" id="ARBA00022839"/>
    </source>
</evidence>
<dbReference type="GO" id="GO:0004527">
    <property type="term" value="F:exonuclease activity"/>
    <property type="evidence" value="ECO:0007669"/>
    <property type="project" value="UniProtKB-KW"/>
</dbReference>
<keyword evidence="4" id="KW-0378">Hydrolase</keyword>
<protein>
    <submittedName>
        <fullName evidence="10">Exonuclease GOR</fullName>
    </submittedName>
</protein>
<keyword evidence="6" id="KW-0539">Nucleus</keyword>
<dbReference type="GeneID" id="105233039"/>
<organism evidence="9 10">
    <name type="scientific">Bactrocera dorsalis</name>
    <name type="common">Oriental fruit fly</name>
    <name type="synonym">Dacus dorsalis</name>
    <dbReference type="NCBI Taxonomy" id="27457"/>
    <lineage>
        <taxon>Eukaryota</taxon>
        <taxon>Metazoa</taxon>
        <taxon>Ecdysozoa</taxon>
        <taxon>Arthropoda</taxon>
        <taxon>Hexapoda</taxon>
        <taxon>Insecta</taxon>
        <taxon>Pterygota</taxon>
        <taxon>Neoptera</taxon>
        <taxon>Endopterygota</taxon>
        <taxon>Diptera</taxon>
        <taxon>Brachycera</taxon>
        <taxon>Muscomorpha</taxon>
        <taxon>Tephritoidea</taxon>
        <taxon>Tephritidae</taxon>
        <taxon>Bactrocera</taxon>
        <taxon>Bactrocera</taxon>
    </lineage>
</organism>
<reference evidence="10" key="1">
    <citation type="submission" date="2025-08" db="UniProtKB">
        <authorList>
            <consortium name="RefSeq"/>
        </authorList>
    </citation>
    <scope>IDENTIFICATION</scope>
    <source>
        <tissue evidence="10">Adult</tissue>
    </source>
</reference>
<dbReference type="InParanoid" id="A0A6I9VIA2"/>
<comment type="subcellular location">
    <subcellularLocation>
        <location evidence="1">Nucleus</location>
    </subcellularLocation>
</comment>
<keyword evidence="5 10" id="KW-0269">Exonuclease</keyword>
<dbReference type="SMART" id="SM00479">
    <property type="entry name" value="EXOIII"/>
    <property type="match status" value="1"/>
</dbReference>
<evidence type="ECO:0000256" key="6">
    <source>
        <dbReference type="ARBA" id="ARBA00023242"/>
    </source>
</evidence>
<dbReference type="InterPro" id="IPR012337">
    <property type="entry name" value="RNaseH-like_sf"/>
</dbReference>
<dbReference type="OrthoDB" id="206335at2759"/>
<dbReference type="InterPro" id="IPR013520">
    <property type="entry name" value="Ribonucl_H"/>
</dbReference>
<dbReference type="CDD" id="cd06145">
    <property type="entry name" value="REX1_like"/>
    <property type="match status" value="1"/>
</dbReference>
<evidence type="ECO:0000313" key="10">
    <source>
        <dbReference type="RefSeq" id="XP_011213285.3"/>
    </source>
</evidence>
<proteinExistence type="inferred from homology"/>
<evidence type="ECO:0000256" key="2">
    <source>
        <dbReference type="ARBA" id="ARBA00006357"/>
    </source>
</evidence>
<keyword evidence="9" id="KW-1185">Reference proteome</keyword>
<keyword evidence="3" id="KW-0540">Nuclease</keyword>
<evidence type="ECO:0000256" key="7">
    <source>
        <dbReference type="SAM" id="MobiDB-lite"/>
    </source>
</evidence>
<sequence>MDYFNQAEQILYAIQQIYAQQIIDDFIIPQQTQQYSGTQLERFHQNTNRNYYNHNGNVPQIYGQQQQQPTLARYNRRMPQQLPHMVLKQRKVQHIIAHHQLERTKDKRHEKKPQRQPNKIHNANKPQVVRKTTKLAAPSPQVVASPLGEHHWLKISQSELLAKLRQYVIAPNLLPNYGYPTESTVHNGKVVIFKQLAPAFNASTNDIDDNVNLAELERQLVPNKDAVTKQCVRCERPFQVTSAGVYLMRERCTFHWGKLYKVNTRHNKYDKQYTCCGGSSESVGCTSNPLHVWTGVVPGINGPYGDFVHTRQLTDEPKVYALDCEMSFVGHGLALTKITVIGFDGQLVYQHFVRPIGAIVDYNTRFSGITKSDISKSNKRVKTLAEVQRDLLQIIDANSILIGHGLENDMRVLQIVHKTVVDTSIVFEHTNGFPYRHSLKHLTKTYLKRNIQLDGQSHDSLEDARACLELMLWKVATDKQ</sequence>
<dbReference type="InterPro" id="IPR036397">
    <property type="entry name" value="RNaseH_sf"/>
</dbReference>
<evidence type="ECO:0000256" key="1">
    <source>
        <dbReference type="ARBA" id="ARBA00004123"/>
    </source>
</evidence>
<dbReference type="InterPro" id="IPR034922">
    <property type="entry name" value="REX1-like_exo"/>
</dbReference>
<evidence type="ECO:0000256" key="4">
    <source>
        <dbReference type="ARBA" id="ARBA00022801"/>
    </source>
</evidence>
<feature type="region of interest" description="Disordered" evidence="7">
    <location>
        <begin position="102"/>
        <end position="126"/>
    </location>
</feature>
<dbReference type="GO" id="GO:0005634">
    <property type="term" value="C:nucleus"/>
    <property type="evidence" value="ECO:0007669"/>
    <property type="project" value="UniProtKB-SubCell"/>
</dbReference>
<feature type="compositionally biased region" description="Polar residues" evidence="7">
    <location>
        <begin position="115"/>
        <end position="125"/>
    </location>
</feature>
<feature type="domain" description="Exonuclease" evidence="8">
    <location>
        <begin position="318"/>
        <end position="480"/>
    </location>
</feature>
<dbReference type="AlphaFoldDB" id="A0A6I9VIA2"/>
<dbReference type="SUPFAM" id="SSF53098">
    <property type="entry name" value="Ribonuclease H-like"/>
    <property type="match status" value="1"/>
</dbReference>
<gene>
    <name evidence="10" type="primary">LOC105233039</name>
</gene>
<dbReference type="RefSeq" id="XP_011213285.3">
    <property type="nucleotide sequence ID" value="XM_011214983.3"/>
</dbReference>
<dbReference type="Proteomes" id="UP001652620">
    <property type="component" value="Chromosome 4"/>
</dbReference>
<evidence type="ECO:0000259" key="8">
    <source>
        <dbReference type="SMART" id="SM00479"/>
    </source>
</evidence>
<dbReference type="PANTHER" id="PTHR12801:SF115">
    <property type="entry name" value="FI18136P1-RELATED"/>
    <property type="match status" value="1"/>
</dbReference>
<dbReference type="Gene3D" id="3.30.420.10">
    <property type="entry name" value="Ribonuclease H-like superfamily/Ribonuclease H"/>
    <property type="match status" value="1"/>
</dbReference>
<dbReference type="Pfam" id="PF00929">
    <property type="entry name" value="RNase_T"/>
    <property type="match status" value="1"/>
</dbReference>
<evidence type="ECO:0000313" key="9">
    <source>
        <dbReference type="Proteomes" id="UP001652620"/>
    </source>
</evidence>
<accession>A0A6I9VIA2</accession>
<dbReference type="InterPro" id="IPR047021">
    <property type="entry name" value="REXO1/3/4-like"/>
</dbReference>
<evidence type="ECO:0000256" key="3">
    <source>
        <dbReference type="ARBA" id="ARBA00022722"/>
    </source>
</evidence>